<keyword evidence="3" id="KW-0862">Zinc</keyword>
<dbReference type="OrthoDB" id="10248838at2759"/>
<dbReference type="GO" id="GO:0008270">
    <property type="term" value="F:zinc ion binding"/>
    <property type="evidence" value="ECO:0007669"/>
    <property type="project" value="TreeGrafter"/>
</dbReference>
<evidence type="ECO:0000313" key="4">
    <source>
        <dbReference type="EMBL" id="KAF7992984.1"/>
    </source>
</evidence>
<dbReference type="AlphaFoldDB" id="A0A835CQK8"/>
<gene>
    <name evidence="4" type="ORF">HCN44_005765</name>
</gene>
<accession>A0A835CQK8</accession>
<comment type="caution">
    <text evidence="4">The sequence shown here is derived from an EMBL/GenBank/DDBJ whole genome shotgun (WGS) entry which is preliminary data.</text>
</comment>
<reference evidence="4 5" key="1">
    <citation type="submission" date="2020-08" db="EMBL/GenBank/DDBJ databases">
        <title>Aphidius gifuensis genome sequencing and assembly.</title>
        <authorList>
            <person name="Du Z."/>
        </authorList>
    </citation>
    <scope>NUCLEOTIDE SEQUENCE [LARGE SCALE GENOMIC DNA]</scope>
    <source>
        <strain evidence="4">YNYX2018</strain>
        <tissue evidence="4">Adults</tissue>
    </source>
</reference>
<dbReference type="PANTHER" id="PTHR12857">
    <property type="entry name" value="CXXC MOTIF CONTAINING ZINC BINDING PROTEIN"/>
    <property type="match status" value="1"/>
</dbReference>
<evidence type="ECO:0000256" key="2">
    <source>
        <dbReference type="ARBA" id="ARBA00022723"/>
    </source>
</evidence>
<dbReference type="InterPro" id="IPR008584">
    <property type="entry name" value="CXXC_Zn-binding_euk"/>
</dbReference>
<proteinExistence type="inferred from homology"/>
<name>A0A835CQK8_APHGI</name>
<protein>
    <submittedName>
        <fullName evidence="4">Uncharacterized protein</fullName>
    </submittedName>
</protein>
<dbReference type="Pfam" id="PF05907">
    <property type="entry name" value="CXXC_Zn-b_euk"/>
    <property type="match status" value="1"/>
</dbReference>
<evidence type="ECO:0000256" key="1">
    <source>
        <dbReference type="ARBA" id="ARBA00007818"/>
    </source>
</evidence>
<dbReference type="EMBL" id="JACMRX010000003">
    <property type="protein sequence ID" value="KAF7992984.1"/>
    <property type="molecule type" value="Genomic_DNA"/>
</dbReference>
<evidence type="ECO:0000256" key="3">
    <source>
        <dbReference type="ARBA" id="ARBA00022833"/>
    </source>
</evidence>
<keyword evidence="5" id="KW-1185">Reference proteome</keyword>
<evidence type="ECO:0000313" key="5">
    <source>
        <dbReference type="Proteomes" id="UP000639338"/>
    </source>
</evidence>
<comment type="similarity">
    <text evidence="1">Belongs to the UPF0587 family.</text>
</comment>
<keyword evidence="2" id="KW-0479">Metal-binding</keyword>
<sequence>MVKISLSIKASLNCISELKPSGNDFRWCLKLTCSNCGESSDKWNYLSLSEEVSLPHGQVHFTIKCKLCSRINTVTIIADSIKPYLEEDQDKFKAIVTFDCRGVEPSDFSAREGWTACTTDDGKIFQDVDLSEGEWSDYCDKTNQPVMIDGIEHKFDRVK</sequence>
<dbReference type="SUPFAM" id="SSF141678">
    <property type="entry name" value="MAL13P1.257-like"/>
    <property type="match status" value="1"/>
</dbReference>
<dbReference type="PANTHER" id="PTHR12857:SF0">
    <property type="entry name" value="CXXC MOTIF CONTAINING ZINC BINDING PROTEIN"/>
    <property type="match status" value="1"/>
</dbReference>
<dbReference type="Proteomes" id="UP000639338">
    <property type="component" value="Unassembled WGS sequence"/>
</dbReference>
<organism evidence="4 5">
    <name type="scientific">Aphidius gifuensis</name>
    <name type="common">Parasitoid wasp</name>
    <dbReference type="NCBI Taxonomy" id="684658"/>
    <lineage>
        <taxon>Eukaryota</taxon>
        <taxon>Metazoa</taxon>
        <taxon>Ecdysozoa</taxon>
        <taxon>Arthropoda</taxon>
        <taxon>Hexapoda</taxon>
        <taxon>Insecta</taxon>
        <taxon>Pterygota</taxon>
        <taxon>Neoptera</taxon>
        <taxon>Endopterygota</taxon>
        <taxon>Hymenoptera</taxon>
        <taxon>Apocrita</taxon>
        <taxon>Ichneumonoidea</taxon>
        <taxon>Braconidae</taxon>
        <taxon>Aphidiinae</taxon>
        <taxon>Aphidius</taxon>
    </lineage>
</organism>